<comment type="caution">
    <text evidence="1">The sequence shown here is derived from an EMBL/GenBank/DDBJ whole genome shotgun (WGS) entry which is preliminary data.</text>
</comment>
<evidence type="ECO:0000313" key="2">
    <source>
        <dbReference type="Proteomes" id="UP001054252"/>
    </source>
</evidence>
<reference evidence="1 2" key="1">
    <citation type="journal article" date="2021" name="Commun. Biol.">
        <title>The genome of Shorea leprosula (Dipterocarpaceae) highlights the ecological relevance of drought in aseasonal tropical rainforests.</title>
        <authorList>
            <person name="Ng K.K.S."/>
            <person name="Kobayashi M.J."/>
            <person name="Fawcett J.A."/>
            <person name="Hatakeyama M."/>
            <person name="Paape T."/>
            <person name="Ng C.H."/>
            <person name="Ang C.C."/>
            <person name="Tnah L.H."/>
            <person name="Lee C.T."/>
            <person name="Nishiyama T."/>
            <person name="Sese J."/>
            <person name="O'Brien M.J."/>
            <person name="Copetti D."/>
            <person name="Mohd Noor M.I."/>
            <person name="Ong R.C."/>
            <person name="Putra M."/>
            <person name="Sireger I.Z."/>
            <person name="Indrioko S."/>
            <person name="Kosugi Y."/>
            <person name="Izuno A."/>
            <person name="Isagi Y."/>
            <person name="Lee S.L."/>
            <person name="Shimizu K.K."/>
        </authorList>
    </citation>
    <scope>NUCLEOTIDE SEQUENCE [LARGE SCALE GENOMIC DNA]</scope>
    <source>
        <strain evidence="1">214</strain>
    </source>
</reference>
<sequence>MASSRLSRFVMEVAPPQFISVMRYRSRKMMDTISEEDRDVGNSDSRSSSSSCISAVATAASSSAAVAVASANSMYFLNGVQSSFSIFEN</sequence>
<name>A0AAV5KAN1_9ROSI</name>
<protein>
    <submittedName>
        <fullName evidence="1">Uncharacterized protein</fullName>
    </submittedName>
</protein>
<organism evidence="1 2">
    <name type="scientific">Rubroshorea leprosula</name>
    <dbReference type="NCBI Taxonomy" id="152421"/>
    <lineage>
        <taxon>Eukaryota</taxon>
        <taxon>Viridiplantae</taxon>
        <taxon>Streptophyta</taxon>
        <taxon>Embryophyta</taxon>
        <taxon>Tracheophyta</taxon>
        <taxon>Spermatophyta</taxon>
        <taxon>Magnoliopsida</taxon>
        <taxon>eudicotyledons</taxon>
        <taxon>Gunneridae</taxon>
        <taxon>Pentapetalae</taxon>
        <taxon>rosids</taxon>
        <taxon>malvids</taxon>
        <taxon>Malvales</taxon>
        <taxon>Dipterocarpaceae</taxon>
        <taxon>Rubroshorea</taxon>
    </lineage>
</organism>
<gene>
    <name evidence="1" type="ORF">SLEP1_g31602</name>
</gene>
<proteinExistence type="predicted"/>
<dbReference type="PANTHER" id="PTHR35101">
    <property type="entry name" value="OS02G0162600 PROTEIN"/>
    <property type="match status" value="1"/>
</dbReference>
<dbReference type="PANTHER" id="PTHR35101:SF12">
    <property type="entry name" value="OS02G0162600 PROTEIN"/>
    <property type="match status" value="1"/>
</dbReference>
<accession>A0AAV5KAN1</accession>
<dbReference type="AlphaFoldDB" id="A0AAV5KAN1"/>
<dbReference type="EMBL" id="BPVZ01000058">
    <property type="protein sequence ID" value="GKV21644.1"/>
    <property type="molecule type" value="Genomic_DNA"/>
</dbReference>
<dbReference type="Proteomes" id="UP001054252">
    <property type="component" value="Unassembled WGS sequence"/>
</dbReference>
<evidence type="ECO:0000313" key="1">
    <source>
        <dbReference type="EMBL" id="GKV21644.1"/>
    </source>
</evidence>
<keyword evidence="2" id="KW-1185">Reference proteome</keyword>